<evidence type="ECO:0000313" key="1">
    <source>
        <dbReference type="EMBL" id="MEA3516292.1"/>
    </source>
</evidence>
<proteinExistence type="predicted"/>
<reference evidence="1" key="1">
    <citation type="submission" date="2023-12" db="EMBL/GenBank/DDBJ databases">
        <title>Diversity of Rhizobium in root nodule of phaseolus vulgaris.</title>
        <authorList>
            <person name="Wang H."/>
        </authorList>
    </citation>
    <scope>NUCLEOTIDE SEQUENCE</scope>
    <source>
        <strain evidence="1">MJ31</strain>
    </source>
</reference>
<gene>
    <name evidence="1" type="ORF">U8465_03875</name>
</gene>
<accession>A0ACC6MSS8</accession>
<dbReference type="Proteomes" id="UP001304050">
    <property type="component" value="Unassembled WGS sequence"/>
</dbReference>
<protein>
    <submittedName>
        <fullName evidence="1">MFS transporter</fullName>
    </submittedName>
</protein>
<keyword evidence="2" id="KW-1185">Reference proteome</keyword>
<comment type="caution">
    <text evidence="1">The sequence shown here is derived from an EMBL/GenBank/DDBJ whole genome shotgun (WGS) entry which is preliminary data.</text>
</comment>
<sequence length="401" mass="42068">MKIASQQRIYVCFFLFAVSLGALLSRMPDLQVALGVDKSELGLTLIGAASGALISLTLSSPLIAAVGARITAFITVLGTSALLSLVPWIGAAPAVFCVLFVEGLLAGALEINLNVEIDRIEAQLGRGVMNRAHGFWSLGFFVTALVSSVVRQAGISMQLHLAVTFAAVLVIGIWTIAGMRNAPARITLDEGKAPPLALPTWGLMPLCVIGIAAFLVEGAGIDWSAIYMRDAFSVEPFIGGLGLTLFTFCMALARLFVDPLVDRFGARTVATTLLVLSAIGICAVWGAPHAYVALVGFALMGAGCSAVYPLAVSAAAQRTDRAAYLNVAALGQMTFVVFFLAPPLLGLIAEHAGIRTAYLVCLPLIIYALFSVKALATRRAGGRIRGVNLTPKADLSRKHSA</sequence>
<organism evidence="1 2">
    <name type="scientific">Rhizobium mulingense</name>
    <dbReference type="NCBI Taxonomy" id="3031128"/>
    <lineage>
        <taxon>Bacteria</taxon>
        <taxon>Pseudomonadati</taxon>
        <taxon>Pseudomonadota</taxon>
        <taxon>Alphaproteobacteria</taxon>
        <taxon>Hyphomicrobiales</taxon>
        <taxon>Rhizobiaceae</taxon>
        <taxon>Rhizobium/Agrobacterium group</taxon>
        <taxon>Rhizobium</taxon>
    </lineage>
</organism>
<name>A0ACC6MSS8_9HYPH</name>
<evidence type="ECO:0000313" key="2">
    <source>
        <dbReference type="Proteomes" id="UP001304050"/>
    </source>
</evidence>
<dbReference type="EMBL" id="JAYESG010000001">
    <property type="protein sequence ID" value="MEA3516292.1"/>
    <property type="molecule type" value="Genomic_DNA"/>
</dbReference>